<feature type="transmembrane region" description="Helical" evidence="6">
    <location>
        <begin position="132"/>
        <end position="149"/>
    </location>
</feature>
<dbReference type="PANTHER" id="PTHR35007">
    <property type="entry name" value="INTEGRAL MEMBRANE PROTEIN-RELATED"/>
    <property type="match status" value="1"/>
</dbReference>
<keyword evidence="5 6" id="KW-0472">Membrane</keyword>
<protein>
    <submittedName>
        <fullName evidence="8">Type II secretion system F family protein</fullName>
    </submittedName>
</protein>
<keyword evidence="2" id="KW-1003">Cell membrane</keyword>
<keyword evidence="4 6" id="KW-1133">Transmembrane helix</keyword>
<evidence type="ECO:0000259" key="7">
    <source>
        <dbReference type="Pfam" id="PF00482"/>
    </source>
</evidence>
<dbReference type="GO" id="GO:0005886">
    <property type="term" value="C:plasma membrane"/>
    <property type="evidence" value="ECO:0007669"/>
    <property type="project" value="UniProtKB-SubCell"/>
</dbReference>
<evidence type="ECO:0000256" key="4">
    <source>
        <dbReference type="ARBA" id="ARBA00022989"/>
    </source>
</evidence>
<dbReference type="EMBL" id="JAEPES010000005">
    <property type="protein sequence ID" value="MBK4348808.1"/>
    <property type="molecule type" value="Genomic_DNA"/>
</dbReference>
<sequence length="311" mass="31669">MTERSSFDELAEVVERLAVLLAAGVAPGSAWGYLAETGSRSSRVRAIAEAVATGGSVAESLLDRGSRSLSSSKGAADDLAWRGLAAAWRVATEAGAPLAPTLQRFAASLRDLGVNERDAQTALAGPRATTRLVMVLPVIGILFGLALGFDTVGTLVGSVPGAVCLVIGVALILVARWWSAVLIRRARPPTVVPGLALDLVAIAVSGGASIPRALAVVAKARAESGLPIDLEDSAIDEVLALSARAGVPAAMLLRSGADEARRSARSAGERKAATLAVTLMLPLGLCILPAFMLLAVAPLMLSVVSSTVGSL</sequence>
<dbReference type="InterPro" id="IPR018076">
    <property type="entry name" value="T2SS_GspF_dom"/>
</dbReference>
<evidence type="ECO:0000313" key="8">
    <source>
        <dbReference type="EMBL" id="MBK4348808.1"/>
    </source>
</evidence>
<feature type="transmembrane region" description="Helical" evidence="6">
    <location>
        <begin position="17"/>
        <end position="35"/>
    </location>
</feature>
<evidence type="ECO:0000256" key="3">
    <source>
        <dbReference type="ARBA" id="ARBA00022692"/>
    </source>
</evidence>
<evidence type="ECO:0000313" key="9">
    <source>
        <dbReference type="Proteomes" id="UP000636458"/>
    </source>
</evidence>
<feature type="transmembrane region" description="Helical" evidence="6">
    <location>
        <begin position="272"/>
        <end position="301"/>
    </location>
</feature>
<reference evidence="8" key="1">
    <citation type="submission" date="2021-01" db="EMBL/GenBank/DDBJ databases">
        <title>Lacisediminihabitans sp. nov. strain G11-30, isolated from Antarctic Soil.</title>
        <authorList>
            <person name="Li J."/>
        </authorList>
    </citation>
    <scope>NUCLEOTIDE SEQUENCE</scope>
    <source>
        <strain evidence="8">G11-30</strain>
    </source>
</reference>
<comment type="caution">
    <text evidence="8">The sequence shown here is derived from an EMBL/GenBank/DDBJ whole genome shotgun (WGS) entry which is preliminary data.</text>
</comment>
<accession>A0A934SNI9</accession>
<gene>
    <name evidence="8" type="ORF">IV501_14305</name>
</gene>
<comment type="subcellular location">
    <subcellularLocation>
        <location evidence="1">Cell membrane</location>
        <topology evidence="1">Multi-pass membrane protein</topology>
    </subcellularLocation>
</comment>
<keyword evidence="3 6" id="KW-0812">Transmembrane</keyword>
<evidence type="ECO:0000256" key="6">
    <source>
        <dbReference type="SAM" id="Phobius"/>
    </source>
</evidence>
<evidence type="ECO:0000256" key="2">
    <source>
        <dbReference type="ARBA" id="ARBA00022475"/>
    </source>
</evidence>
<dbReference type="Pfam" id="PF00482">
    <property type="entry name" value="T2SSF"/>
    <property type="match status" value="1"/>
</dbReference>
<evidence type="ECO:0000256" key="1">
    <source>
        <dbReference type="ARBA" id="ARBA00004651"/>
    </source>
</evidence>
<dbReference type="RefSeq" id="WP_200557049.1">
    <property type="nucleotide sequence ID" value="NZ_JAEPES010000005.1"/>
</dbReference>
<feature type="domain" description="Type II secretion system protein GspF" evidence="7">
    <location>
        <begin position="15"/>
        <end position="145"/>
    </location>
</feature>
<keyword evidence="9" id="KW-1185">Reference proteome</keyword>
<name>A0A934SNI9_9MICO</name>
<dbReference type="PANTHER" id="PTHR35007:SF4">
    <property type="entry name" value="CONSERVED TRANSMEMBRANE PROTEIN-RELATED"/>
    <property type="match status" value="1"/>
</dbReference>
<organism evidence="8 9">
    <name type="scientific">Lacisediminihabitans changchengi</name>
    <dbReference type="NCBI Taxonomy" id="2787634"/>
    <lineage>
        <taxon>Bacteria</taxon>
        <taxon>Bacillati</taxon>
        <taxon>Actinomycetota</taxon>
        <taxon>Actinomycetes</taxon>
        <taxon>Micrococcales</taxon>
        <taxon>Microbacteriaceae</taxon>
        <taxon>Lacisediminihabitans</taxon>
    </lineage>
</organism>
<evidence type="ECO:0000256" key="5">
    <source>
        <dbReference type="ARBA" id="ARBA00023136"/>
    </source>
</evidence>
<dbReference type="AlphaFoldDB" id="A0A934SNI9"/>
<feature type="transmembrane region" description="Helical" evidence="6">
    <location>
        <begin position="155"/>
        <end position="178"/>
    </location>
</feature>
<dbReference type="Proteomes" id="UP000636458">
    <property type="component" value="Unassembled WGS sequence"/>
</dbReference>
<proteinExistence type="predicted"/>